<dbReference type="GO" id="GO:0016020">
    <property type="term" value="C:membrane"/>
    <property type="evidence" value="ECO:0007669"/>
    <property type="project" value="InterPro"/>
</dbReference>
<evidence type="ECO:0000256" key="2">
    <source>
        <dbReference type="ARBA" id="ARBA00022737"/>
    </source>
</evidence>
<gene>
    <name evidence="5" type="ORF">A1019T_01232</name>
</gene>
<organism evidence="5 6">
    <name type="scientific">Psychrobacter pasteurii</name>
    <dbReference type="NCBI Taxonomy" id="1945520"/>
    <lineage>
        <taxon>Bacteria</taxon>
        <taxon>Pseudomonadati</taxon>
        <taxon>Pseudomonadota</taxon>
        <taxon>Gammaproteobacteria</taxon>
        <taxon>Moraxellales</taxon>
        <taxon>Moraxellaceae</taxon>
        <taxon>Psychrobacter</taxon>
    </lineage>
</organism>
<proteinExistence type="predicted"/>
<evidence type="ECO:0000313" key="5">
    <source>
        <dbReference type="EMBL" id="SJM37260.1"/>
    </source>
</evidence>
<name>A0A1R4EFM1_9GAMM</name>
<protein>
    <submittedName>
        <fullName evidence="5">Calx-beta domain protein</fullName>
    </submittedName>
</protein>
<dbReference type="InterPro" id="IPR038081">
    <property type="entry name" value="CalX-like_sf"/>
</dbReference>
<dbReference type="Proteomes" id="UP000188169">
    <property type="component" value="Unassembled WGS sequence"/>
</dbReference>
<feature type="domain" description="Calx-beta" evidence="4">
    <location>
        <begin position="142"/>
        <end position="232"/>
    </location>
</feature>
<keyword evidence="1" id="KW-0732">Signal</keyword>
<sequence>MQNTKATTVVSTQTKKIESVQVSIINAADSINEGEASNFSLELRNNSDELVVACEDVAVNVVCTGTAENGDEYIGSAVVIIACGSSKTEFDAFAEKYLQAKDIGNIGIALKDIKESGFENISINNSRNFAEVDIIDNLQACLSVAEVTVDGVAGVAEFTIVLSGAALTQEASVDYIIGDITAKEAKDYQIDSGTLIFGPGITTHTVTIPITGEEYHQNNGVFNVVLANPVHAKIIEGSGLSSLTDEYYQNSTSAFVFIVDSHTGRFGIQLRDAKGKFNTAKTDVVTDIHFSGTTMNSTDFVGVAKMVLPANSCSMDFDIEALDECIGEASDSITVKLNHVTGGGFKAISIDHTKSGIQKSVLAAY</sequence>
<dbReference type="GO" id="GO:0007154">
    <property type="term" value="P:cell communication"/>
    <property type="evidence" value="ECO:0007669"/>
    <property type="project" value="InterPro"/>
</dbReference>
<dbReference type="InterPro" id="IPR003644">
    <property type="entry name" value="Calx_beta"/>
</dbReference>
<dbReference type="RefSeq" id="WP_077448654.1">
    <property type="nucleotide sequence ID" value="NZ_FUGD01000076.1"/>
</dbReference>
<evidence type="ECO:0000256" key="3">
    <source>
        <dbReference type="ARBA" id="ARBA00022837"/>
    </source>
</evidence>
<dbReference type="Pfam" id="PF03160">
    <property type="entry name" value="Calx-beta"/>
    <property type="match status" value="1"/>
</dbReference>
<dbReference type="SUPFAM" id="SSF141072">
    <property type="entry name" value="CalX-like"/>
    <property type="match status" value="1"/>
</dbReference>
<keyword evidence="6" id="KW-1185">Reference proteome</keyword>
<dbReference type="AlphaFoldDB" id="A0A1R4EFM1"/>
<accession>A0A1R4EFM1</accession>
<evidence type="ECO:0000313" key="6">
    <source>
        <dbReference type="Proteomes" id="UP000188169"/>
    </source>
</evidence>
<evidence type="ECO:0000259" key="4">
    <source>
        <dbReference type="Pfam" id="PF03160"/>
    </source>
</evidence>
<dbReference type="STRING" id="1945520.A1019T_01232"/>
<keyword evidence="3" id="KW-0106">Calcium</keyword>
<dbReference type="OrthoDB" id="6660240at2"/>
<keyword evidence="2" id="KW-0677">Repeat</keyword>
<dbReference type="EMBL" id="FUGD01000076">
    <property type="protein sequence ID" value="SJM37260.1"/>
    <property type="molecule type" value="Genomic_DNA"/>
</dbReference>
<evidence type="ECO:0000256" key="1">
    <source>
        <dbReference type="ARBA" id="ARBA00022729"/>
    </source>
</evidence>
<reference evidence="6" key="1">
    <citation type="submission" date="2017-02" db="EMBL/GenBank/DDBJ databases">
        <authorList>
            <person name="Mornico D."/>
        </authorList>
    </citation>
    <scope>NUCLEOTIDE SEQUENCE [LARGE SCALE GENOMIC DNA]</scope>
</reference>
<dbReference type="Gene3D" id="2.60.40.2030">
    <property type="match status" value="1"/>
</dbReference>